<reference evidence="3 4" key="1">
    <citation type="journal article" date="2016" name="Appl. Environ. Microbiol.">
        <title>Whole genome relationships among Francisella bacteria of diverse origin define new species and provide specific regions for detection.</title>
        <authorList>
            <person name="Challacombe J.F."/>
            <person name="Petersen J.M."/>
            <person name="Gallegos-Graves V."/>
            <person name="Hodge D."/>
            <person name="Pillai S."/>
            <person name="Kuske C.R."/>
        </authorList>
    </citation>
    <scope>NUCLEOTIDE SEQUENCE [LARGE SCALE GENOMIC DNA]</scope>
    <source>
        <strain evidence="4">TX07-7310</strain>
    </source>
</reference>
<keyword evidence="4" id="KW-1185">Reference proteome</keyword>
<sequence>MKKILLTTILLAPFVIFADSSNTNANNQQQQKFEARKAKISERMQKQITRMQQQLDKLQQKKSCIDKATTKDAVKACKPR</sequence>
<gene>
    <name evidence="3" type="ORF">F7310_01900</name>
</gene>
<dbReference type="KEGG" id="frx:F7310_01900"/>
<dbReference type="EMBL" id="CP016796">
    <property type="protein sequence ID" value="API86182.1"/>
    <property type="molecule type" value="Genomic_DNA"/>
</dbReference>
<dbReference type="Proteomes" id="UP000184222">
    <property type="component" value="Chromosome"/>
</dbReference>
<feature type="coiled-coil region" evidence="1">
    <location>
        <begin position="41"/>
        <end position="68"/>
    </location>
</feature>
<name>A0A1L4BQT1_9GAMM</name>
<feature type="signal peptide" evidence="2">
    <location>
        <begin position="1"/>
        <end position="18"/>
    </location>
</feature>
<proteinExistence type="predicted"/>
<keyword evidence="2" id="KW-0732">Signal</keyword>
<dbReference type="AlphaFoldDB" id="A0A1L4BQT1"/>
<evidence type="ECO:0000256" key="1">
    <source>
        <dbReference type="SAM" id="Coils"/>
    </source>
</evidence>
<accession>A0A1L4BQT1</accession>
<dbReference type="STRING" id="573570.F7310_01900"/>
<protein>
    <submittedName>
        <fullName evidence="3">Uncharacterized protein</fullName>
    </submittedName>
</protein>
<keyword evidence="1" id="KW-0175">Coiled coil</keyword>
<organism evidence="3 4">
    <name type="scientific">Francisella uliginis</name>
    <dbReference type="NCBI Taxonomy" id="573570"/>
    <lineage>
        <taxon>Bacteria</taxon>
        <taxon>Pseudomonadati</taxon>
        <taxon>Pseudomonadota</taxon>
        <taxon>Gammaproteobacteria</taxon>
        <taxon>Thiotrichales</taxon>
        <taxon>Francisellaceae</taxon>
        <taxon>Francisella</taxon>
    </lineage>
</organism>
<evidence type="ECO:0000256" key="2">
    <source>
        <dbReference type="SAM" id="SignalP"/>
    </source>
</evidence>
<dbReference type="RefSeq" id="WP_072711376.1">
    <property type="nucleotide sequence ID" value="NZ_CP016796.1"/>
</dbReference>
<feature type="chain" id="PRO_5012340361" evidence="2">
    <location>
        <begin position="19"/>
        <end position="80"/>
    </location>
</feature>
<evidence type="ECO:0000313" key="4">
    <source>
        <dbReference type="Proteomes" id="UP000184222"/>
    </source>
</evidence>
<evidence type="ECO:0000313" key="3">
    <source>
        <dbReference type="EMBL" id="API86182.1"/>
    </source>
</evidence>